<name>Q9QUE5_9VIRU</name>
<evidence type="ECO:0000259" key="2">
    <source>
        <dbReference type="Pfam" id="PF02957"/>
    </source>
</evidence>
<feature type="region of interest" description="Disordered" evidence="1">
    <location>
        <begin position="75"/>
        <end position="134"/>
    </location>
</feature>
<feature type="compositionally biased region" description="Gly residues" evidence="1">
    <location>
        <begin position="110"/>
        <end position="127"/>
    </location>
</feature>
<proteinExistence type="predicted"/>
<reference evidence="3" key="1">
    <citation type="journal article" date="1999" name="J. Gen. Virol.">
        <title>Analyses of TT virus full-length genomic sequences.</title>
        <authorList>
            <person name="Erker J.C."/>
            <person name="Leary T.P."/>
            <person name="Desai S.M."/>
            <person name="Chalmers M.L."/>
            <person name="Mushahwar I.K."/>
        </authorList>
    </citation>
    <scope>NUCLEOTIDE SEQUENCE</scope>
</reference>
<feature type="compositionally biased region" description="Pro residues" evidence="1">
    <location>
        <begin position="80"/>
        <end position="96"/>
    </location>
</feature>
<dbReference type="Pfam" id="PF02957">
    <property type="entry name" value="TT_ORF2-like"/>
    <property type="match status" value="1"/>
</dbReference>
<organism evidence="3">
    <name type="scientific">Torque teno virus</name>
    <dbReference type="NCBI Taxonomy" id="68887"/>
    <lineage>
        <taxon>Viruses</taxon>
        <taxon>Monodnaviria</taxon>
        <taxon>Shotokuvirae</taxon>
        <taxon>Commensaviricota</taxon>
        <taxon>Cardeaviricetes</taxon>
        <taxon>Sanitavirales</taxon>
        <taxon>Anelloviridae</taxon>
    </lineage>
</organism>
<evidence type="ECO:0000313" key="3">
    <source>
        <dbReference type="EMBL" id="AAD45643.1"/>
    </source>
</evidence>
<protein>
    <recommendedName>
        <fullName evidence="2">Hepatitis TT virus Orf2/Gyrovirus Vp2 N-terminal domain-containing protein</fullName>
    </recommendedName>
</protein>
<accession>Q9QUE5</accession>
<dbReference type="InterPro" id="IPR004118">
    <property type="entry name" value="HEV_TT_vir_Orf2/Gyrovir_Vp2_N"/>
</dbReference>
<sequence length="149" mass="15816">MHFSRCSRKKRTLSLLPVHPSQKARPSVRGMWRPPRRNEFTIQRNWFYSCFHSHSSMCGCTDFIGHFNHIAAMLGRPEDQNPPPPPGAVRPLPALPAAPEAPGDRAPWPMGGGAGDEGARGGGGDGAAGDAVGDPADADLVAAIDAAEQ</sequence>
<feature type="domain" description="Hepatitis TT virus Orf2/Gyrovirus Vp2 N-terminal" evidence="2">
    <location>
        <begin position="43"/>
        <end position="87"/>
    </location>
</feature>
<dbReference type="EMBL" id="AF122918">
    <property type="protein sequence ID" value="AAD45643.1"/>
    <property type="molecule type" value="Genomic_DNA"/>
</dbReference>
<evidence type="ECO:0000256" key="1">
    <source>
        <dbReference type="SAM" id="MobiDB-lite"/>
    </source>
</evidence>